<keyword evidence="5" id="KW-0408">Iron</keyword>
<feature type="transmembrane region" description="Helical" evidence="6">
    <location>
        <begin position="216"/>
        <end position="240"/>
    </location>
</feature>
<accession>A0A2H5A2F6</accession>
<keyword evidence="5" id="KW-0679">Respiratory chain</keyword>
<feature type="transmembrane region" description="Helical" evidence="6">
    <location>
        <begin position="721"/>
        <end position="746"/>
    </location>
</feature>
<dbReference type="InterPro" id="IPR000883">
    <property type="entry name" value="Cyt_C_Oxase_1"/>
</dbReference>
<evidence type="ECO:0000256" key="5">
    <source>
        <dbReference type="RuleBase" id="RU000370"/>
    </source>
</evidence>
<dbReference type="InterPro" id="IPR046739">
    <property type="entry name" value="DUF6789"/>
</dbReference>
<dbReference type="PROSITE" id="PS50855">
    <property type="entry name" value="COX1"/>
    <property type="match status" value="1"/>
</dbReference>
<dbReference type="Proteomes" id="UP000242917">
    <property type="component" value="Chromosome I"/>
</dbReference>
<dbReference type="Pfam" id="PF00115">
    <property type="entry name" value="COX1"/>
    <property type="match status" value="1"/>
</dbReference>
<dbReference type="SUPFAM" id="SSF81442">
    <property type="entry name" value="Cytochrome c oxidase subunit I-like"/>
    <property type="match status" value="1"/>
</dbReference>
<feature type="transmembrane region" description="Helical" evidence="6">
    <location>
        <begin position="260"/>
        <end position="281"/>
    </location>
</feature>
<keyword evidence="4 6" id="KW-0472">Membrane</keyword>
<dbReference type="KEGG" id="hta:BVU17_07375"/>
<feature type="transmembrane region" description="Helical" evidence="6">
    <location>
        <begin position="371"/>
        <end position="392"/>
    </location>
</feature>
<dbReference type="GO" id="GO:0020037">
    <property type="term" value="F:heme binding"/>
    <property type="evidence" value="ECO:0007669"/>
    <property type="project" value="InterPro"/>
</dbReference>
<feature type="transmembrane region" description="Helical" evidence="6">
    <location>
        <begin position="618"/>
        <end position="643"/>
    </location>
</feature>
<proteinExistence type="inferred from homology"/>
<keyword evidence="3 6" id="KW-1133">Transmembrane helix</keyword>
<dbReference type="PANTHER" id="PTHR10422">
    <property type="entry name" value="CYTOCHROME C OXIDASE SUBUNIT 1"/>
    <property type="match status" value="1"/>
</dbReference>
<feature type="transmembrane region" description="Helical" evidence="6">
    <location>
        <begin position="67"/>
        <end position="84"/>
    </location>
</feature>
<dbReference type="GO" id="GO:0004129">
    <property type="term" value="F:cytochrome-c oxidase activity"/>
    <property type="evidence" value="ECO:0007669"/>
    <property type="project" value="InterPro"/>
</dbReference>
<keyword evidence="9" id="KW-1185">Reference proteome</keyword>
<keyword evidence="5" id="KW-0249">Electron transport</keyword>
<feature type="transmembrane region" description="Helical" evidence="6">
    <location>
        <begin position="663"/>
        <end position="684"/>
    </location>
</feature>
<evidence type="ECO:0000256" key="6">
    <source>
        <dbReference type="SAM" id="Phobius"/>
    </source>
</evidence>
<feature type="transmembrane region" description="Helical" evidence="6">
    <location>
        <begin position="150"/>
        <end position="172"/>
    </location>
</feature>
<dbReference type="Pfam" id="PF20587">
    <property type="entry name" value="DUF6789"/>
    <property type="match status" value="1"/>
</dbReference>
<feature type="transmembrane region" description="Helical" evidence="6">
    <location>
        <begin position="115"/>
        <end position="138"/>
    </location>
</feature>
<evidence type="ECO:0000313" key="9">
    <source>
        <dbReference type="Proteomes" id="UP000242917"/>
    </source>
</evidence>
<name>A0A2H5A2F6_9EURY</name>
<dbReference type="InterPro" id="IPR036927">
    <property type="entry name" value="Cyt_c_oxase-like_su1_sf"/>
</dbReference>
<dbReference type="GO" id="GO:0016020">
    <property type="term" value="C:membrane"/>
    <property type="evidence" value="ECO:0007669"/>
    <property type="project" value="UniProtKB-SubCell"/>
</dbReference>
<dbReference type="PRINTS" id="PR01165">
    <property type="entry name" value="CYCOXIDASEI"/>
</dbReference>
<dbReference type="PANTHER" id="PTHR10422:SF18">
    <property type="entry name" value="CYTOCHROME C OXIDASE SUBUNIT 1"/>
    <property type="match status" value="1"/>
</dbReference>
<feature type="transmembrane region" description="Helical" evidence="6">
    <location>
        <begin position="313"/>
        <end position="331"/>
    </location>
</feature>
<gene>
    <name evidence="8" type="ORF">BVU17_07375</name>
</gene>
<dbReference type="GO" id="GO:0022904">
    <property type="term" value="P:respiratory electron transport chain"/>
    <property type="evidence" value="ECO:0007669"/>
    <property type="project" value="TreeGrafter"/>
</dbReference>
<feature type="transmembrane region" description="Helical" evidence="6">
    <location>
        <begin position="6"/>
        <end position="24"/>
    </location>
</feature>
<feature type="domain" description="Cytochrome oxidase subunit I profile" evidence="7">
    <location>
        <begin position="52"/>
        <end position="557"/>
    </location>
</feature>
<dbReference type="EMBL" id="CP019154">
    <property type="protein sequence ID" value="AUG48860.1"/>
    <property type="molecule type" value="Genomic_DNA"/>
</dbReference>
<evidence type="ECO:0000256" key="1">
    <source>
        <dbReference type="ARBA" id="ARBA00004141"/>
    </source>
</evidence>
<protein>
    <submittedName>
        <fullName evidence="8">Cytochrome C oxidase subunit I</fullName>
    </submittedName>
</protein>
<feature type="transmembrane region" description="Helical" evidence="6">
    <location>
        <begin position="441"/>
        <end position="463"/>
    </location>
</feature>
<feature type="transmembrane region" description="Helical" evidence="6">
    <location>
        <begin position="696"/>
        <end position="715"/>
    </location>
</feature>
<reference evidence="8 9" key="1">
    <citation type="submission" date="2017-01" db="EMBL/GenBank/DDBJ databases">
        <title>A Red Light-Sensitive Sensory Rhodopsin I From Haloarcula taiwanensis, A New Haloarchaeon Isolated From Taiwan.</title>
        <authorList>
            <person name="Yang C.-S."/>
            <person name="Han Y.-A."/>
            <person name="Chen P.-C."/>
            <person name="Ng W.V."/>
            <person name="Chen T.-W."/>
        </authorList>
    </citation>
    <scope>NUCLEOTIDE SEQUENCE [LARGE SCALE GENOMIC DNA]</scope>
    <source>
        <strain evidence="8 9">Taiwanensis</strain>
    </source>
</reference>
<feature type="transmembrane region" description="Helical" evidence="6">
    <location>
        <begin position="483"/>
        <end position="505"/>
    </location>
</feature>
<keyword evidence="5" id="KW-0349">Heme</keyword>
<feature type="transmembrane region" description="Helical" evidence="6">
    <location>
        <begin position="517"/>
        <end position="538"/>
    </location>
</feature>
<evidence type="ECO:0000256" key="2">
    <source>
        <dbReference type="ARBA" id="ARBA00022692"/>
    </source>
</evidence>
<dbReference type="AlphaFoldDB" id="A0A2H5A2F6"/>
<evidence type="ECO:0000256" key="4">
    <source>
        <dbReference type="ARBA" id="ARBA00023136"/>
    </source>
</evidence>
<evidence type="ECO:0000259" key="7">
    <source>
        <dbReference type="PROSITE" id="PS50855"/>
    </source>
</evidence>
<dbReference type="InterPro" id="IPR023616">
    <property type="entry name" value="Cyt_c_oxase-like_su1_dom"/>
</dbReference>
<dbReference type="PROSITE" id="PS00077">
    <property type="entry name" value="COX1_CUB"/>
    <property type="match status" value="1"/>
</dbReference>
<evidence type="ECO:0000256" key="3">
    <source>
        <dbReference type="ARBA" id="ARBA00022989"/>
    </source>
</evidence>
<dbReference type="OrthoDB" id="33297at2157"/>
<sequence>MLNRAIVEGTALAVLALAVLLLWLRERQKARPESDGGYTTREEIEFEIGRLQSEVYRWLTTTDHRDIGLLYIAFGTAAGLWGGVDAMMLRTELLTPPADIWTPETYNALFTTHGLTMLIFFVLPVFFGIGNYVLPLLIGADDMAFPRVNAVGFWLLPPALLLVRMGLLIQVLGQVLNLVLPADAIRFFLTMREVSVGWTLYAPLSVQQPNPQIDLLLLGLHLSGIATTVGAINFITTIVYERGEGVSWANLDIFSWNMLVTSGIALFAFPLLGSALVMLLLDRNLGTAFFATEGGGAILWQHLFWFWGHPEVYILFLPATGLMSLILPKFVGRKLFGYQFIVYSTLGLGVLSFGVWAHHMFTTSADPRVKLSFMAVSIAIAVPSAIKVFNWITTMWEGDIRLTAPFILCAGGIGTFIVGGVTGVFLAVIPVDILYHGTYYVVGHFHLIVVGIIPFLMIAASYYWYPLITGRWYDTRLARFQSLLIVFGSFVTFMTLLVIGGLGLPRRQAIYPPEYQFAQQIATVGGYVIGLSALLWLYNMLVSYWRGTPVTTTDPWGLKATNQFTREWQWFEQRLMDKYDMEPTEPETTRRSYAPEAEPTGLAGGVGTVAQTVSRNAWMAAAGGFVGTVLMSGGLITAILIGVLDPVSFGEIAELVGLPASPAIGAVLFLIGGTVTWPLLFLAFSDYLPGRLLFETGLVFATLISSGFAIAFYTGQSGLAFVGYLTFVVVSHWAYGIGLTVTFQYLKSDEVLQTRTDGGG</sequence>
<dbReference type="InterPro" id="IPR023615">
    <property type="entry name" value="Cyt_c_Oxase_su1_BS"/>
</dbReference>
<feature type="transmembrane region" description="Helical" evidence="6">
    <location>
        <begin position="340"/>
        <end position="359"/>
    </location>
</feature>
<keyword evidence="5" id="KW-0479">Metal-binding</keyword>
<dbReference type="Gene3D" id="1.20.210.10">
    <property type="entry name" value="Cytochrome c oxidase-like, subunit I domain"/>
    <property type="match status" value="1"/>
</dbReference>
<comment type="similarity">
    <text evidence="5">Belongs to the heme-copper respiratory oxidase family.</text>
</comment>
<dbReference type="GO" id="GO:0015990">
    <property type="term" value="P:electron transport coupled proton transport"/>
    <property type="evidence" value="ECO:0007669"/>
    <property type="project" value="TreeGrafter"/>
</dbReference>
<keyword evidence="5" id="KW-0813">Transport</keyword>
<comment type="subcellular location">
    <subcellularLocation>
        <location evidence="1">Membrane</location>
        <topology evidence="1">Multi-pass membrane protein</topology>
    </subcellularLocation>
</comment>
<feature type="transmembrane region" description="Helical" evidence="6">
    <location>
        <begin position="404"/>
        <end position="429"/>
    </location>
</feature>
<organism evidence="8 9">
    <name type="scientific">Haloarcula taiwanensis</name>
    <dbReference type="NCBI Taxonomy" id="1932004"/>
    <lineage>
        <taxon>Archaea</taxon>
        <taxon>Methanobacteriati</taxon>
        <taxon>Methanobacteriota</taxon>
        <taxon>Stenosarchaea group</taxon>
        <taxon>Halobacteria</taxon>
        <taxon>Halobacteriales</taxon>
        <taxon>Haloarculaceae</taxon>
        <taxon>Haloarcula</taxon>
    </lineage>
</organism>
<keyword evidence="2 5" id="KW-0812">Transmembrane</keyword>
<evidence type="ECO:0000313" key="8">
    <source>
        <dbReference type="EMBL" id="AUG48860.1"/>
    </source>
</evidence>
<dbReference type="GO" id="GO:0009060">
    <property type="term" value="P:aerobic respiration"/>
    <property type="evidence" value="ECO:0007669"/>
    <property type="project" value="InterPro"/>
</dbReference>